<dbReference type="OrthoDB" id="9809586at2"/>
<accession>A0A2U3LPP4</accession>
<dbReference type="Proteomes" id="UP000238916">
    <property type="component" value="Unassembled WGS sequence"/>
</dbReference>
<dbReference type="InterPro" id="IPR008030">
    <property type="entry name" value="NmrA-like"/>
</dbReference>
<dbReference type="GO" id="GO:0005737">
    <property type="term" value="C:cytoplasm"/>
    <property type="evidence" value="ECO:0007669"/>
    <property type="project" value="TreeGrafter"/>
</dbReference>
<dbReference type="InterPro" id="IPR036291">
    <property type="entry name" value="NAD(P)-bd_dom_sf"/>
</dbReference>
<dbReference type="GO" id="GO:0004029">
    <property type="term" value="F:aldehyde dehydrogenase (NAD+) activity"/>
    <property type="evidence" value="ECO:0007669"/>
    <property type="project" value="TreeGrafter"/>
</dbReference>
<organism evidence="2 3">
    <name type="scientific">Candidatus Desulfosporosinus infrequens</name>
    <dbReference type="NCBI Taxonomy" id="2043169"/>
    <lineage>
        <taxon>Bacteria</taxon>
        <taxon>Bacillati</taxon>
        <taxon>Bacillota</taxon>
        <taxon>Clostridia</taxon>
        <taxon>Eubacteriales</taxon>
        <taxon>Desulfitobacteriaceae</taxon>
        <taxon>Desulfosporosinus</taxon>
    </lineage>
</organism>
<evidence type="ECO:0000259" key="1">
    <source>
        <dbReference type="Pfam" id="PF05368"/>
    </source>
</evidence>
<dbReference type="Pfam" id="PF05368">
    <property type="entry name" value="NmrA"/>
    <property type="match status" value="1"/>
</dbReference>
<dbReference type="AlphaFoldDB" id="A0A2U3LPP4"/>
<feature type="domain" description="NmrA-like" evidence="1">
    <location>
        <begin position="2"/>
        <end position="233"/>
    </location>
</feature>
<reference evidence="3" key="1">
    <citation type="submission" date="2018-02" db="EMBL/GenBank/DDBJ databases">
        <authorList>
            <person name="Hausmann B."/>
        </authorList>
    </citation>
    <scope>NUCLEOTIDE SEQUENCE [LARGE SCALE GENOMIC DNA]</scope>
    <source>
        <strain evidence="3">Peat soil MAG SbF1</strain>
    </source>
</reference>
<dbReference type="EMBL" id="OMOF01000676">
    <property type="protein sequence ID" value="SPF53848.1"/>
    <property type="molecule type" value="Genomic_DNA"/>
</dbReference>
<evidence type="ECO:0000313" key="3">
    <source>
        <dbReference type="Proteomes" id="UP000238916"/>
    </source>
</evidence>
<dbReference type="PANTHER" id="PTHR48079">
    <property type="entry name" value="PROTEIN YEEZ"/>
    <property type="match status" value="1"/>
</dbReference>
<dbReference type="SUPFAM" id="SSF51735">
    <property type="entry name" value="NAD(P)-binding Rossmann-fold domains"/>
    <property type="match status" value="1"/>
</dbReference>
<dbReference type="InterPro" id="IPR051783">
    <property type="entry name" value="NAD(P)-dependent_oxidoreduct"/>
</dbReference>
<dbReference type="Gene3D" id="3.40.50.720">
    <property type="entry name" value="NAD(P)-binding Rossmann-like Domain"/>
    <property type="match status" value="1"/>
</dbReference>
<evidence type="ECO:0000313" key="2">
    <source>
        <dbReference type="EMBL" id="SPF53848.1"/>
    </source>
</evidence>
<proteinExistence type="predicted"/>
<sequence>MLLVTGITGHSGKYFLQELINHKYEDTIRCVVRTSSDTLLLDNSGLKMEKVVGDLTDQVFLDSCLKDVDTVMHIGTIFYSINVMKAAVKNNLKRAILIHTTGIYSEYKSASEEYKNIESKVRKIIKDNDSSIGLTILRPTMIYGNVHDKNMVIFIKMVDKLRLFPVIDHGNSLLQPVNGRDLGKAYYQVLAKPEIMNGDYILSGEKHITMLEMFTLISNNLGKKTVFVSVPLRLGVFLAGILKVVSLGKIDYIEKVQRMGEDRDYPHEEANRDFGYDPMPFAEGLELEVEQYVKRFK</sequence>
<gene>
    <name evidence="2" type="ORF">SBF1_7070001</name>
</gene>
<name>A0A2U3LPP4_9FIRM</name>
<dbReference type="PANTHER" id="PTHR48079:SF6">
    <property type="entry name" value="NAD(P)-BINDING DOMAIN-CONTAINING PROTEIN-RELATED"/>
    <property type="match status" value="1"/>
</dbReference>
<protein>
    <recommendedName>
        <fullName evidence="1">NmrA-like domain-containing protein</fullName>
    </recommendedName>
</protein>